<feature type="domain" description="M23ase beta-sheet core" evidence="3">
    <location>
        <begin position="141"/>
        <end position="234"/>
    </location>
</feature>
<proteinExistence type="predicted"/>
<keyword evidence="1" id="KW-0732">Signal</keyword>
<dbReference type="SUPFAM" id="SSF51261">
    <property type="entry name" value="Duplicated hybrid motif"/>
    <property type="match status" value="1"/>
</dbReference>
<dbReference type="RefSeq" id="WP_229533727.1">
    <property type="nucleotide sequence ID" value="NZ_JAJHJB010000002.1"/>
</dbReference>
<dbReference type="Proteomes" id="UP001165492">
    <property type="component" value="Unassembled WGS sequence"/>
</dbReference>
<dbReference type="InterPro" id="IPR011055">
    <property type="entry name" value="Dup_hybrid_motif"/>
</dbReference>
<keyword evidence="2" id="KW-0812">Transmembrane</keyword>
<dbReference type="Pfam" id="PF01551">
    <property type="entry name" value="Peptidase_M23"/>
    <property type="match status" value="1"/>
</dbReference>
<dbReference type="PANTHER" id="PTHR21666">
    <property type="entry name" value="PEPTIDASE-RELATED"/>
    <property type="match status" value="1"/>
</dbReference>
<organism evidence="4 5">
    <name type="scientific">Pelosinus baikalensis</name>
    <dbReference type="NCBI Taxonomy" id="2892015"/>
    <lineage>
        <taxon>Bacteria</taxon>
        <taxon>Bacillati</taxon>
        <taxon>Bacillota</taxon>
        <taxon>Negativicutes</taxon>
        <taxon>Selenomonadales</taxon>
        <taxon>Sporomusaceae</taxon>
        <taxon>Pelosinus</taxon>
    </lineage>
</organism>
<evidence type="ECO:0000259" key="3">
    <source>
        <dbReference type="Pfam" id="PF01551"/>
    </source>
</evidence>
<evidence type="ECO:0000313" key="5">
    <source>
        <dbReference type="Proteomes" id="UP001165492"/>
    </source>
</evidence>
<sequence length="241" mass="26986">MSKLKIPALSFITLHLKKINTSLYRRRFYREQIPFKSLYTGACLLMLASVLVAAVFITIHKKEQNIVIIPQQDQEEQVSAPTGVLIVDKKADLPQEAASASAPVAKGQLSTGDSERFLGVKGEIKVKFGWYLHPLYNDWRYHTGIDVMGRKGQSVSAIHNGQVTEIFQDANSGLTVVVKHNNYQVYYGSLLKVAVEKGDFIRAEQEIGKIGSCDAEPYDHLHLAIKENDDYVDPLLIINKD</sequence>
<keyword evidence="2" id="KW-0472">Membrane</keyword>
<accession>A0ABS8HNL0</accession>
<keyword evidence="2" id="KW-1133">Transmembrane helix</keyword>
<evidence type="ECO:0000256" key="1">
    <source>
        <dbReference type="ARBA" id="ARBA00022729"/>
    </source>
</evidence>
<dbReference type="Gene3D" id="2.70.70.10">
    <property type="entry name" value="Glucose Permease (Domain IIA)"/>
    <property type="match status" value="1"/>
</dbReference>
<feature type="transmembrane region" description="Helical" evidence="2">
    <location>
        <begin position="37"/>
        <end position="59"/>
    </location>
</feature>
<name>A0ABS8HNL0_9FIRM</name>
<evidence type="ECO:0000256" key="2">
    <source>
        <dbReference type="SAM" id="Phobius"/>
    </source>
</evidence>
<dbReference type="EMBL" id="JAJHJB010000002">
    <property type="protein sequence ID" value="MCC5464216.1"/>
    <property type="molecule type" value="Genomic_DNA"/>
</dbReference>
<dbReference type="CDD" id="cd12797">
    <property type="entry name" value="M23_peptidase"/>
    <property type="match status" value="1"/>
</dbReference>
<gene>
    <name evidence="4" type="ORF">LMF89_02410</name>
</gene>
<dbReference type="PANTHER" id="PTHR21666:SF289">
    <property type="entry name" value="L-ALA--D-GLU ENDOPEPTIDASE"/>
    <property type="match status" value="1"/>
</dbReference>
<reference evidence="4" key="1">
    <citation type="submission" date="2021-11" db="EMBL/GenBank/DDBJ databases">
        <title>Description of a new species Pelosinus isolated from the bottom sediments of Lake Baikal.</title>
        <authorList>
            <person name="Zakharyuk A."/>
        </authorList>
    </citation>
    <scope>NUCLEOTIDE SEQUENCE</scope>
    <source>
        <strain evidence="4">Bkl1</strain>
    </source>
</reference>
<keyword evidence="5" id="KW-1185">Reference proteome</keyword>
<evidence type="ECO:0000313" key="4">
    <source>
        <dbReference type="EMBL" id="MCC5464216.1"/>
    </source>
</evidence>
<protein>
    <submittedName>
        <fullName evidence="4">M23 family metallopeptidase</fullName>
    </submittedName>
</protein>
<dbReference type="InterPro" id="IPR050570">
    <property type="entry name" value="Cell_wall_metabolism_enzyme"/>
</dbReference>
<dbReference type="InterPro" id="IPR016047">
    <property type="entry name" value="M23ase_b-sheet_dom"/>
</dbReference>
<comment type="caution">
    <text evidence="4">The sequence shown here is derived from an EMBL/GenBank/DDBJ whole genome shotgun (WGS) entry which is preliminary data.</text>
</comment>